<dbReference type="InterPro" id="IPR046166">
    <property type="entry name" value="DUF6168"/>
</dbReference>
<keyword evidence="1" id="KW-1133">Transmembrane helix</keyword>
<feature type="transmembrane region" description="Helical" evidence="1">
    <location>
        <begin position="41"/>
        <end position="59"/>
    </location>
</feature>
<gene>
    <name evidence="2" type="ORF">JL102_16460</name>
</gene>
<feature type="transmembrane region" description="Helical" evidence="1">
    <location>
        <begin position="105"/>
        <end position="126"/>
    </location>
</feature>
<reference evidence="2" key="1">
    <citation type="submission" date="2021-01" db="EMBL/GenBank/DDBJ databases">
        <title>Fulvivirga kasyanovii gen. nov., sp nov., a novel member of the phylum Bacteroidetes isolated from seawater in a mussel farm.</title>
        <authorList>
            <person name="Zhao L.-H."/>
            <person name="Wang Z.-J."/>
        </authorList>
    </citation>
    <scope>NUCLEOTIDE SEQUENCE</scope>
    <source>
        <strain evidence="2">2943</strain>
    </source>
</reference>
<sequence>MNRAFKRLLIFFIVLMGISVAMYSLQIYVLSSGNYNLHFELMPVYIFHFIATLLVCVLIEAISSIMPNQAGYAYLGSIFIKIGLFLLIFKDALFMEEGMNKPEKLSIVIPMLIFLMIESVYCGRLLNAQQA</sequence>
<proteinExistence type="predicted"/>
<protein>
    <submittedName>
        <fullName evidence="2">Uncharacterized protein</fullName>
    </submittedName>
</protein>
<organism evidence="2 3">
    <name type="scientific">Fulvivirga sediminis</name>
    <dbReference type="NCBI Taxonomy" id="2803949"/>
    <lineage>
        <taxon>Bacteria</taxon>
        <taxon>Pseudomonadati</taxon>
        <taxon>Bacteroidota</taxon>
        <taxon>Cytophagia</taxon>
        <taxon>Cytophagales</taxon>
        <taxon>Fulvivirgaceae</taxon>
        <taxon>Fulvivirga</taxon>
    </lineage>
</organism>
<accession>A0A937K1V7</accession>
<dbReference type="Pfam" id="PF19665">
    <property type="entry name" value="DUF6168"/>
    <property type="match status" value="1"/>
</dbReference>
<dbReference type="RefSeq" id="WP_202245538.1">
    <property type="nucleotide sequence ID" value="NZ_JAESIY010000009.1"/>
</dbReference>
<dbReference type="EMBL" id="JAESIY010000009">
    <property type="protein sequence ID" value="MBL3657745.1"/>
    <property type="molecule type" value="Genomic_DNA"/>
</dbReference>
<dbReference type="Proteomes" id="UP000659388">
    <property type="component" value="Unassembled WGS sequence"/>
</dbReference>
<evidence type="ECO:0000313" key="3">
    <source>
        <dbReference type="Proteomes" id="UP000659388"/>
    </source>
</evidence>
<evidence type="ECO:0000313" key="2">
    <source>
        <dbReference type="EMBL" id="MBL3657745.1"/>
    </source>
</evidence>
<dbReference type="AlphaFoldDB" id="A0A937K1V7"/>
<feature type="transmembrane region" description="Helical" evidence="1">
    <location>
        <begin position="71"/>
        <end position="89"/>
    </location>
</feature>
<name>A0A937K1V7_9BACT</name>
<keyword evidence="3" id="KW-1185">Reference proteome</keyword>
<keyword evidence="1" id="KW-0812">Transmembrane</keyword>
<keyword evidence="1" id="KW-0472">Membrane</keyword>
<comment type="caution">
    <text evidence="2">The sequence shown here is derived from an EMBL/GenBank/DDBJ whole genome shotgun (WGS) entry which is preliminary data.</text>
</comment>
<evidence type="ECO:0000256" key="1">
    <source>
        <dbReference type="SAM" id="Phobius"/>
    </source>
</evidence>
<feature type="transmembrane region" description="Helical" evidence="1">
    <location>
        <begin position="7"/>
        <end position="29"/>
    </location>
</feature>